<dbReference type="Gene3D" id="1.10.238.10">
    <property type="entry name" value="EF-hand"/>
    <property type="match status" value="1"/>
</dbReference>
<dbReference type="AlphaFoldDB" id="A0A3P9CCQ5"/>
<dbReference type="GeneTree" id="ENSGT00940000163135"/>
<dbReference type="GO" id="GO:0016460">
    <property type="term" value="C:myosin II complex"/>
    <property type="evidence" value="ECO:0007669"/>
    <property type="project" value="TreeGrafter"/>
</dbReference>
<evidence type="ECO:0000313" key="5">
    <source>
        <dbReference type="Proteomes" id="UP000265160"/>
    </source>
</evidence>
<dbReference type="PANTHER" id="PTHR23048:SF56">
    <property type="entry name" value="CALMODULIN 2"/>
    <property type="match status" value="1"/>
</dbReference>
<dbReference type="InterPro" id="IPR002048">
    <property type="entry name" value="EF_hand_dom"/>
</dbReference>
<dbReference type="PANTHER" id="PTHR23048">
    <property type="entry name" value="MYOSIN LIGHT CHAIN 1, 3"/>
    <property type="match status" value="1"/>
</dbReference>
<evidence type="ECO:0000313" key="4">
    <source>
        <dbReference type="Ensembl" id="ENSMZEP00005019907.1"/>
    </source>
</evidence>
<accession>A0A3P9CCQ5</accession>
<dbReference type="FunFam" id="1.10.238.10:FF:000001">
    <property type="entry name" value="Calmodulin 1"/>
    <property type="match status" value="1"/>
</dbReference>
<feature type="transmembrane region" description="Helical" evidence="2">
    <location>
        <begin position="112"/>
        <end position="133"/>
    </location>
</feature>
<evidence type="ECO:0000259" key="3">
    <source>
        <dbReference type="PROSITE" id="PS50222"/>
    </source>
</evidence>
<name>A0A3P9CCQ5_9CICH</name>
<organism evidence="4 5">
    <name type="scientific">Maylandia zebra</name>
    <name type="common">zebra mbuna</name>
    <dbReference type="NCBI Taxonomy" id="106582"/>
    <lineage>
        <taxon>Eukaryota</taxon>
        <taxon>Metazoa</taxon>
        <taxon>Chordata</taxon>
        <taxon>Craniata</taxon>
        <taxon>Vertebrata</taxon>
        <taxon>Euteleostomi</taxon>
        <taxon>Actinopterygii</taxon>
        <taxon>Neopterygii</taxon>
        <taxon>Teleostei</taxon>
        <taxon>Neoteleostei</taxon>
        <taxon>Acanthomorphata</taxon>
        <taxon>Ovalentaria</taxon>
        <taxon>Cichlomorphae</taxon>
        <taxon>Cichliformes</taxon>
        <taxon>Cichlidae</taxon>
        <taxon>African cichlids</taxon>
        <taxon>Pseudocrenilabrinae</taxon>
        <taxon>Haplochromini</taxon>
        <taxon>Maylandia</taxon>
        <taxon>Maylandia zebra complex</taxon>
    </lineage>
</organism>
<keyword evidence="2" id="KW-0812">Transmembrane</keyword>
<dbReference type="PROSITE" id="PS50222">
    <property type="entry name" value="EF_HAND_2"/>
    <property type="match status" value="1"/>
</dbReference>
<feature type="domain" description="EF-hand" evidence="3">
    <location>
        <begin position="20"/>
        <end position="55"/>
    </location>
</feature>
<keyword evidence="2" id="KW-0472">Membrane</keyword>
<reference evidence="4 5" key="1">
    <citation type="journal article" date="2014" name="Nature">
        <title>The genomic substrate for adaptive radiation in African cichlid fish.</title>
        <authorList>
            <person name="Brawand D."/>
            <person name="Wagner C.E."/>
            <person name="Li Y.I."/>
            <person name="Malinsky M."/>
            <person name="Keller I."/>
            <person name="Fan S."/>
            <person name="Simakov O."/>
            <person name="Ng A.Y."/>
            <person name="Lim Z.W."/>
            <person name="Bezault E."/>
            <person name="Turner-Maier J."/>
            <person name="Johnson J."/>
            <person name="Alcazar R."/>
            <person name="Noh H.J."/>
            <person name="Russell P."/>
            <person name="Aken B."/>
            <person name="Alfoldi J."/>
            <person name="Amemiya C."/>
            <person name="Azzouzi N."/>
            <person name="Baroiller J.F."/>
            <person name="Barloy-Hubler F."/>
            <person name="Berlin A."/>
            <person name="Bloomquist R."/>
            <person name="Carleton K.L."/>
            <person name="Conte M.A."/>
            <person name="D'Cotta H."/>
            <person name="Eshel O."/>
            <person name="Gaffney L."/>
            <person name="Galibert F."/>
            <person name="Gante H.F."/>
            <person name="Gnerre S."/>
            <person name="Greuter L."/>
            <person name="Guyon R."/>
            <person name="Haddad N.S."/>
            <person name="Haerty W."/>
            <person name="Harris R.M."/>
            <person name="Hofmann H.A."/>
            <person name="Hourlier T."/>
            <person name="Hulata G."/>
            <person name="Jaffe D.B."/>
            <person name="Lara M."/>
            <person name="Lee A.P."/>
            <person name="MacCallum I."/>
            <person name="Mwaiko S."/>
            <person name="Nikaido M."/>
            <person name="Nishihara H."/>
            <person name="Ozouf-Costaz C."/>
            <person name="Penman D.J."/>
            <person name="Przybylski D."/>
            <person name="Rakotomanga M."/>
            <person name="Renn S.C.P."/>
            <person name="Ribeiro F.J."/>
            <person name="Ron M."/>
            <person name="Salzburger W."/>
            <person name="Sanchez-Pulido L."/>
            <person name="Santos M.E."/>
            <person name="Searle S."/>
            <person name="Sharpe T."/>
            <person name="Swofford R."/>
            <person name="Tan F.J."/>
            <person name="Williams L."/>
            <person name="Young S."/>
            <person name="Yin S."/>
            <person name="Okada N."/>
            <person name="Kocher T.D."/>
            <person name="Miska E.A."/>
            <person name="Lander E.S."/>
            <person name="Venkatesh B."/>
            <person name="Fernald R.D."/>
            <person name="Meyer A."/>
            <person name="Ponting C.P."/>
            <person name="Streelman J.T."/>
            <person name="Lindblad-Toh K."/>
            <person name="Seehausen O."/>
            <person name="Di Palma F."/>
        </authorList>
    </citation>
    <scope>NUCLEOTIDE SEQUENCE</scope>
</reference>
<keyword evidence="5" id="KW-1185">Reference proteome</keyword>
<reference evidence="4" key="3">
    <citation type="submission" date="2025-09" db="UniProtKB">
        <authorList>
            <consortium name="Ensembl"/>
        </authorList>
    </citation>
    <scope>IDENTIFICATION</scope>
</reference>
<dbReference type="InterPro" id="IPR050230">
    <property type="entry name" value="CALM/Myosin/TropC-like"/>
</dbReference>
<dbReference type="STRING" id="106582.ENSMZEP00005019907"/>
<sequence length="136" mass="15711">DGMKQTLSVPTPQSMGPKGSPIKKYNVIFEMFDEEGNGEVKTQELERMMSLTGINPTKSELIQMAKDVDKEDTLFNYESFLGLMVLYHERTKNQDSELRAAFRVFDKEGKKYIIWVLIFIFSEFVAMMTGNLFKMT</sequence>
<dbReference type="SUPFAM" id="SSF47473">
    <property type="entry name" value="EF-hand"/>
    <property type="match status" value="1"/>
</dbReference>
<keyword evidence="2" id="KW-1133">Transmembrane helix</keyword>
<dbReference type="Proteomes" id="UP000265160">
    <property type="component" value="LG5"/>
</dbReference>
<evidence type="ECO:0000256" key="1">
    <source>
        <dbReference type="ARBA" id="ARBA00006182"/>
    </source>
</evidence>
<evidence type="ECO:0000256" key="2">
    <source>
        <dbReference type="SAM" id="Phobius"/>
    </source>
</evidence>
<reference evidence="4" key="2">
    <citation type="submission" date="2025-08" db="UniProtKB">
        <authorList>
            <consortium name="Ensembl"/>
        </authorList>
    </citation>
    <scope>IDENTIFICATION</scope>
</reference>
<comment type="similarity">
    <text evidence="1">Belongs to the calmodulin family. Calglandulin subfamily.</text>
</comment>
<dbReference type="InterPro" id="IPR011992">
    <property type="entry name" value="EF-hand-dom_pair"/>
</dbReference>
<proteinExistence type="inferred from homology"/>
<dbReference type="Ensembl" id="ENSMZET00005020552.1">
    <property type="protein sequence ID" value="ENSMZEP00005019907.1"/>
    <property type="gene ID" value="ENSMZEG00005014939.1"/>
</dbReference>
<protein>
    <submittedName>
        <fullName evidence="4">Calmodulin like 6</fullName>
    </submittedName>
</protein>
<dbReference type="GO" id="GO:0005509">
    <property type="term" value="F:calcium ion binding"/>
    <property type="evidence" value="ECO:0007669"/>
    <property type="project" value="InterPro"/>
</dbReference>